<dbReference type="SMART" id="SM00220">
    <property type="entry name" value="S_TKc"/>
    <property type="match status" value="1"/>
</dbReference>
<keyword evidence="6 7" id="KW-0067">ATP-binding</keyword>
<dbReference type="PROSITE" id="PS50011">
    <property type="entry name" value="PROTEIN_KINASE_DOM"/>
    <property type="match status" value="1"/>
</dbReference>
<dbReference type="EMBL" id="JBHSIT010000009">
    <property type="protein sequence ID" value="MFC4911547.1"/>
    <property type="molecule type" value="Genomic_DNA"/>
</dbReference>
<evidence type="ECO:0000313" key="11">
    <source>
        <dbReference type="EMBL" id="MFC4911547.1"/>
    </source>
</evidence>
<dbReference type="Proteomes" id="UP001595872">
    <property type="component" value="Unassembled WGS sequence"/>
</dbReference>
<feature type="transmembrane region" description="Helical" evidence="9">
    <location>
        <begin position="287"/>
        <end position="310"/>
    </location>
</feature>
<feature type="domain" description="Protein kinase" evidence="10">
    <location>
        <begin position="14"/>
        <end position="283"/>
    </location>
</feature>
<keyword evidence="2" id="KW-0723">Serine/threonine-protein kinase</keyword>
<dbReference type="InterPro" id="IPR017441">
    <property type="entry name" value="Protein_kinase_ATP_BS"/>
</dbReference>
<evidence type="ECO:0000256" key="2">
    <source>
        <dbReference type="ARBA" id="ARBA00022527"/>
    </source>
</evidence>
<dbReference type="PROSITE" id="PS00107">
    <property type="entry name" value="PROTEIN_KINASE_ATP"/>
    <property type="match status" value="1"/>
</dbReference>
<dbReference type="PANTHER" id="PTHR43289:SF6">
    <property type="entry name" value="SERINE_THREONINE-PROTEIN KINASE NEKL-3"/>
    <property type="match status" value="1"/>
</dbReference>
<dbReference type="PANTHER" id="PTHR43289">
    <property type="entry name" value="MITOGEN-ACTIVATED PROTEIN KINASE KINASE KINASE 20-RELATED"/>
    <property type="match status" value="1"/>
</dbReference>
<keyword evidence="5 11" id="KW-0418">Kinase</keyword>
<organism evidence="11 12">
    <name type="scientific">Actinomadura gamaensis</name>
    <dbReference type="NCBI Taxonomy" id="1763541"/>
    <lineage>
        <taxon>Bacteria</taxon>
        <taxon>Bacillati</taxon>
        <taxon>Actinomycetota</taxon>
        <taxon>Actinomycetes</taxon>
        <taxon>Streptosporangiales</taxon>
        <taxon>Thermomonosporaceae</taxon>
        <taxon>Actinomadura</taxon>
    </lineage>
</organism>
<feature type="compositionally biased region" description="Low complexity" evidence="8">
    <location>
        <begin position="354"/>
        <end position="366"/>
    </location>
</feature>
<keyword evidence="12" id="KW-1185">Reference proteome</keyword>
<evidence type="ECO:0000256" key="9">
    <source>
        <dbReference type="SAM" id="Phobius"/>
    </source>
</evidence>
<dbReference type="RefSeq" id="WP_378260556.1">
    <property type="nucleotide sequence ID" value="NZ_JBHSIT010000009.1"/>
</dbReference>
<evidence type="ECO:0000256" key="8">
    <source>
        <dbReference type="SAM" id="MobiDB-lite"/>
    </source>
</evidence>
<accession>A0ABV9U5A9</accession>
<keyword evidence="9" id="KW-1133">Transmembrane helix</keyword>
<dbReference type="InterPro" id="IPR008271">
    <property type="entry name" value="Ser/Thr_kinase_AS"/>
</dbReference>
<evidence type="ECO:0000256" key="6">
    <source>
        <dbReference type="ARBA" id="ARBA00022840"/>
    </source>
</evidence>
<keyword evidence="3 11" id="KW-0808">Transferase</keyword>
<dbReference type="GO" id="GO:0004674">
    <property type="term" value="F:protein serine/threonine kinase activity"/>
    <property type="evidence" value="ECO:0007669"/>
    <property type="project" value="UniProtKB-EC"/>
</dbReference>
<name>A0ABV9U5A9_9ACTN</name>
<evidence type="ECO:0000313" key="12">
    <source>
        <dbReference type="Proteomes" id="UP001595872"/>
    </source>
</evidence>
<dbReference type="EC" id="2.7.11.1" evidence="1"/>
<protein>
    <recommendedName>
        <fullName evidence="1">non-specific serine/threonine protein kinase</fullName>
        <ecNumber evidence="1">2.7.11.1</ecNumber>
    </recommendedName>
</protein>
<feature type="compositionally biased region" description="Low complexity" evidence="8">
    <location>
        <begin position="374"/>
        <end position="383"/>
    </location>
</feature>
<dbReference type="Gene3D" id="1.10.510.10">
    <property type="entry name" value="Transferase(Phosphotransferase) domain 1"/>
    <property type="match status" value="1"/>
</dbReference>
<evidence type="ECO:0000256" key="3">
    <source>
        <dbReference type="ARBA" id="ARBA00022679"/>
    </source>
</evidence>
<dbReference type="InterPro" id="IPR011009">
    <property type="entry name" value="Kinase-like_dom_sf"/>
</dbReference>
<proteinExistence type="predicted"/>
<evidence type="ECO:0000256" key="4">
    <source>
        <dbReference type="ARBA" id="ARBA00022741"/>
    </source>
</evidence>
<sequence length="512" mass="53162">MEHIGAGRTVAGRYHLRERIGSGGMGTVWRADDAVLHREVAVKELTAFAGGEGGRGAAAEEELRLRRERCVREARAVARIDHPGVVRVHDVVDDHGQLWIVMELVRAPSLASVLETRGPMPPDGVAALGAQLAHALAAVHASGVLHRDVKPANVLLRGDGRAVLTDFGIAVISGDEPLTRSGQLVGSPEYMAPERLTGDGAGPASDVWALGATLGALLAGRSPFRRGDLPATLHAITSGQPELPSGTGPVGEVVRAMLHRDPSRRPSAEEAARLLESGSEPPRRRRAAVLAPVIATAAAVVAGTVAAVLFTHPFGSHHTADAQPRAALTSTITVPPASAPSSAPPSSTPPSPEPSTSDTPDAASPSSSPPPSGPSANASPSPTHRTETVSIRVDATSGWQSTGLNVSSGERIGVGFAGGGWTVDYRYFPKVGPEGYDSATDARIYQGCKFSKSLPYGVLLGRVGGGSWFVVGSRDSFTAPDSGELQLRIHDQDHCLVDNSGSVLVRLTHTAS</sequence>
<evidence type="ECO:0000256" key="7">
    <source>
        <dbReference type="PROSITE-ProRule" id="PRU10141"/>
    </source>
</evidence>
<comment type="caution">
    <text evidence="11">The sequence shown here is derived from an EMBL/GenBank/DDBJ whole genome shotgun (WGS) entry which is preliminary data.</text>
</comment>
<feature type="binding site" evidence="7">
    <location>
        <position position="43"/>
    </location>
    <ligand>
        <name>ATP</name>
        <dbReference type="ChEBI" id="CHEBI:30616"/>
    </ligand>
</feature>
<dbReference type="InterPro" id="IPR000719">
    <property type="entry name" value="Prot_kinase_dom"/>
</dbReference>
<dbReference type="PROSITE" id="PS00108">
    <property type="entry name" value="PROTEIN_KINASE_ST"/>
    <property type="match status" value="1"/>
</dbReference>
<dbReference type="Pfam" id="PF00069">
    <property type="entry name" value="Pkinase"/>
    <property type="match status" value="1"/>
</dbReference>
<dbReference type="Gene3D" id="3.30.200.20">
    <property type="entry name" value="Phosphorylase Kinase, domain 1"/>
    <property type="match status" value="1"/>
</dbReference>
<evidence type="ECO:0000256" key="5">
    <source>
        <dbReference type="ARBA" id="ARBA00022777"/>
    </source>
</evidence>
<keyword evidence="9" id="KW-0472">Membrane</keyword>
<reference evidence="12" key="1">
    <citation type="journal article" date="2019" name="Int. J. Syst. Evol. Microbiol.">
        <title>The Global Catalogue of Microorganisms (GCM) 10K type strain sequencing project: providing services to taxonomists for standard genome sequencing and annotation.</title>
        <authorList>
            <consortium name="The Broad Institute Genomics Platform"/>
            <consortium name="The Broad Institute Genome Sequencing Center for Infectious Disease"/>
            <person name="Wu L."/>
            <person name="Ma J."/>
        </authorList>
    </citation>
    <scope>NUCLEOTIDE SEQUENCE [LARGE SCALE GENOMIC DNA]</scope>
    <source>
        <strain evidence="12">KLKA75</strain>
    </source>
</reference>
<keyword evidence="4 7" id="KW-0547">Nucleotide-binding</keyword>
<feature type="region of interest" description="Disordered" evidence="8">
    <location>
        <begin position="260"/>
        <end position="284"/>
    </location>
</feature>
<dbReference type="Gene3D" id="2.60.120.430">
    <property type="entry name" value="Galactose-binding lectin"/>
    <property type="match status" value="1"/>
</dbReference>
<evidence type="ECO:0000256" key="1">
    <source>
        <dbReference type="ARBA" id="ARBA00012513"/>
    </source>
</evidence>
<dbReference type="CDD" id="cd14014">
    <property type="entry name" value="STKc_PknB_like"/>
    <property type="match status" value="1"/>
</dbReference>
<keyword evidence="9" id="KW-0812">Transmembrane</keyword>
<evidence type="ECO:0000259" key="10">
    <source>
        <dbReference type="PROSITE" id="PS50011"/>
    </source>
</evidence>
<feature type="region of interest" description="Disordered" evidence="8">
    <location>
        <begin position="333"/>
        <end position="388"/>
    </location>
</feature>
<dbReference type="SUPFAM" id="SSF56112">
    <property type="entry name" value="Protein kinase-like (PK-like)"/>
    <property type="match status" value="1"/>
</dbReference>
<feature type="compositionally biased region" description="Basic and acidic residues" evidence="8">
    <location>
        <begin position="260"/>
        <end position="273"/>
    </location>
</feature>
<feature type="compositionally biased region" description="Pro residues" evidence="8">
    <location>
        <begin position="342"/>
        <end position="353"/>
    </location>
</feature>
<gene>
    <name evidence="11" type="ORF">ACFPCY_29885</name>
</gene>